<feature type="domain" description="MSP" evidence="2">
    <location>
        <begin position="2"/>
        <end position="117"/>
    </location>
</feature>
<dbReference type="AlphaFoldDB" id="A0AA39H418"/>
<sequence length="129" mass="14614">MLYDVEEDHELYLAPKLAEYSASKGGASRHLLVNGSTERIAVKFKCSNNDLYRVSPVYSCLEPGSSQRVHIVRDPGPAKVDKMVLLYKKTNFKHGRDAFYNFEDFEVKRTLIALVAHDLPQRLKPSSVS</sequence>
<dbReference type="Pfam" id="PF00635">
    <property type="entry name" value="Motile_Sperm"/>
    <property type="match status" value="1"/>
</dbReference>
<gene>
    <name evidence="3" type="ORF">QR680_002104</name>
</gene>
<evidence type="ECO:0000313" key="3">
    <source>
        <dbReference type="EMBL" id="KAK0397377.1"/>
    </source>
</evidence>
<dbReference type="PANTHER" id="PTHR22947">
    <property type="entry name" value="MAJOR SPERM PROTEIN"/>
    <property type="match status" value="1"/>
</dbReference>
<keyword evidence="4" id="KW-1185">Reference proteome</keyword>
<dbReference type="PANTHER" id="PTHR22947:SF5">
    <property type="entry name" value="MAJOR SPERM PROTEIN"/>
    <property type="match status" value="1"/>
</dbReference>
<dbReference type="InterPro" id="IPR051774">
    <property type="entry name" value="Sperm-specific_class_P"/>
</dbReference>
<organism evidence="3 4">
    <name type="scientific">Steinernema hermaphroditum</name>
    <dbReference type="NCBI Taxonomy" id="289476"/>
    <lineage>
        <taxon>Eukaryota</taxon>
        <taxon>Metazoa</taxon>
        <taxon>Ecdysozoa</taxon>
        <taxon>Nematoda</taxon>
        <taxon>Chromadorea</taxon>
        <taxon>Rhabditida</taxon>
        <taxon>Tylenchina</taxon>
        <taxon>Panagrolaimomorpha</taxon>
        <taxon>Strongyloidoidea</taxon>
        <taxon>Steinernematidae</taxon>
        <taxon>Steinernema</taxon>
    </lineage>
</organism>
<protein>
    <recommendedName>
        <fullName evidence="1">Major sperm protein</fullName>
    </recommendedName>
</protein>
<keyword evidence="1" id="KW-0963">Cytoplasm</keyword>
<comment type="function">
    <text evidence="1">Central component in molecular interactions underlying sperm crawling. Forms an extensive filament system that extends from sperm villipoda, along the leading edge of the pseudopod.</text>
</comment>
<dbReference type="InterPro" id="IPR000535">
    <property type="entry name" value="MSP_dom"/>
</dbReference>
<keyword evidence="1" id="KW-0206">Cytoskeleton</keyword>
<accession>A0AA39H418</accession>
<dbReference type="SUPFAM" id="SSF49354">
    <property type="entry name" value="PapD-like"/>
    <property type="match status" value="1"/>
</dbReference>
<dbReference type="Proteomes" id="UP001175271">
    <property type="component" value="Unassembled WGS sequence"/>
</dbReference>
<dbReference type="Gene3D" id="2.60.40.10">
    <property type="entry name" value="Immunoglobulins"/>
    <property type="match status" value="1"/>
</dbReference>
<dbReference type="InterPro" id="IPR013783">
    <property type="entry name" value="Ig-like_fold"/>
</dbReference>
<evidence type="ECO:0000259" key="2">
    <source>
        <dbReference type="PROSITE" id="PS50202"/>
    </source>
</evidence>
<dbReference type="EMBL" id="JAUCMV010000005">
    <property type="protein sequence ID" value="KAK0397377.1"/>
    <property type="molecule type" value="Genomic_DNA"/>
</dbReference>
<reference evidence="3" key="1">
    <citation type="submission" date="2023-06" db="EMBL/GenBank/DDBJ databases">
        <title>Genomic analysis of the entomopathogenic nematode Steinernema hermaphroditum.</title>
        <authorList>
            <person name="Schwarz E.M."/>
            <person name="Heppert J.K."/>
            <person name="Baniya A."/>
            <person name="Schwartz H.T."/>
            <person name="Tan C.-H."/>
            <person name="Antoshechkin I."/>
            <person name="Sternberg P.W."/>
            <person name="Goodrich-Blair H."/>
            <person name="Dillman A.R."/>
        </authorList>
    </citation>
    <scope>NUCLEOTIDE SEQUENCE</scope>
    <source>
        <strain evidence="3">PS9179</strain>
        <tissue evidence="3">Whole animal</tissue>
    </source>
</reference>
<proteinExistence type="predicted"/>
<dbReference type="PROSITE" id="PS50202">
    <property type="entry name" value="MSP"/>
    <property type="match status" value="1"/>
</dbReference>
<dbReference type="InterPro" id="IPR008962">
    <property type="entry name" value="PapD-like_sf"/>
</dbReference>
<evidence type="ECO:0000256" key="1">
    <source>
        <dbReference type="RuleBase" id="RU003425"/>
    </source>
</evidence>
<evidence type="ECO:0000313" key="4">
    <source>
        <dbReference type="Proteomes" id="UP001175271"/>
    </source>
</evidence>
<name>A0AA39H418_9BILA</name>
<comment type="caution">
    <text evidence="3">The sequence shown here is derived from an EMBL/GenBank/DDBJ whole genome shotgun (WGS) entry which is preliminary data.</text>
</comment>